<feature type="transmembrane region" description="Helical" evidence="2">
    <location>
        <begin position="170"/>
        <end position="190"/>
    </location>
</feature>
<dbReference type="SUPFAM" id="SSF49384">
    <property type="entry name" value="Carbohydrate-binding domain"/>
    <property type="match status" value="1"/>
</dbReference>
<dbReference type="Gene3D" id="2.60.40.290">
    <property type="match status" value="1"/>
</dbReference>
<keyword evidence="5" id="KW-1185">Reference proteome</keyword>
<protein>
    <submittedName>
        <fullName evidence="4">Activator of Hsp90 ATPase homolog 1-like protein</fullName>
    </submittedName>
</protein>
<dbReference type="PATRIC" id="fig|299146.4.peg.2025"/>
<evidence type="ECO:0000259" key="3">
    <source>
        <dbReference type="PROSITE" id="PS51173"/>
    </source>
</evidence>
<proteinExistence type="predicted"/>
<keyword evidence="2" id="KW-0812">Transmembrane</keyword>
<dbReference type="Gene3D" id="3.30.530.20">
    <property type="match status" value="1"/>
</dbReference>
<keyword evidence="2" id="KW-1133">Transmembrane helix</keyword>
<dbReference type="Proteomes" id="UP000198765">
    <property type="component" value="Chromosome I"/>
</dbReference>
<dbReference type="RefSeq" id="WP_091193618.1">
    <property type="nucleotide sequence ID" value="NZ_LT594324.1"/>
</dbReference>
<gene>
    <name evidence="4" type="ORF">GA0070621_1963</name>
</gene>
<evidence type="ECO:0000256" key="1">
    <source>
        <dbReference type="SAM" id="MobiDB-lite"/>
    </source>
</evidence>
<dbReference type="Pfam" id="PF00553">
    <property type="entry name" value="CBM_2"/>
    <property type="match status" value="1"/>
</dbReference>
<dbReference type="AlphaFoldDB" id="A0A1A8ZJR5"/>
<feature type="compositionally biased region" description="Low complexity" evidence="1">
    <location>
        <begin position="201"/>
        <end position="237"/>
    </location>
</feature>
<dbReference type="PROSITE" id="PS51173">
    <property type="entry name" value="CBM2"/>
    <property type="match status" value="1"/>
</dbReference>
<dbReference type="SMART" id="SM00637">
    <property type="entry name" value="CBD_II"/>
    <property type="match status" value="1"/>
</dbReference>
<dbReference type="Pfam" id="PF10604">
    <property type="entry name" value="Polyketide_cyc2"/>
    <property type="match status" value="1"/>
</dbReference>
<dbReference type="GO" id="GO:0030247">
    <property type="term" value="F:polysaccharide binding"/>
    <property type="evidence" value="ECO:0007669"/>
    <property type="project" value="UniProtKB-UniRule"/>
</dbReference>
<keyword evidence="2" id="KW-0472">Membrane</keyword>
<dbReference type="InterPro" id="IPR019587">
    <property type="entry name" value="Polyketide_cyclase/dehydratase"/>
</dbReference>
<feature type="compositionally biased region" description="Low complexity" evidence="1">
    <location>
        <begin position="245"/>
        <end position="261"/>
    </location>
</feature>
<feature type="domain" description="CBM2" evidence="3">
    <location>
        <begin position="259"/>
        <end position="364"/>
    </location>
</feature>
<organism evidence="4 5">
    <name type="scientific">Micromonospora narathiwatensis</name>
    <dbReference type="NCBI Taxonomy" id="299146"/>
    <lineage>
        <taxon>Bacteria</taxon>
        <taxon>Bacillati</taxon>
        <taxon>Actinomycetota</taxon>
        <taxon>Actinomycetes</taxon>
        <taxon>Micromonosporales</taxon>
        <taxon>Micromonosporaceae</taxon>
        <taxon>Micromonospora</taxon>
    </lineage>
</organism>
<feature type="region of interest" description="Disordered" evidence="1">
    <location>
        <begin position="197"/>
        <end position="261"/>
    </location>
</feature>
<dbReference type="SUPFAM" id="SSF55961">
    <property type="entry name" value="Bet v1-like"/>
    <property type="match status" value="1"/>
</dbReference>
<sequence>MIEIGIEVDLFHPSETVWRALTEPALLAKWFAESTPPEQPERLLLRTAGLPGFDADVEATVVERQAPQRYVLDCREGAQRTRLTCQIVPAGHGCRLSVQEVLVDGEWDAERHARRSEHHQQAVTVRLPAILDWLAFQRVDLRRAEGGLTAELPVVRLIGDVRTRAGRRRAGVIGGGLAFLVLAGGAAVWLTRPAPRIPEATPQSTPLLQPSSTSSAPLGAPSRTAPTAARSSATASPSPSPSPSPTLSTTAPTQSPSTSPTPVALLTARYQTVSDRLFGYRGEVKMSNAGDAEKRDWVVAVTLAAGATINNVNGAEWRQDGQVVTFTGKAVPAQGSTTFRFDVRDTFTKAPEGCTVDGSPCEVQ</sequence>
<accession>A0A1A8ZJR5</accession>
<evidence type="ECO:0000313" key="4">
    <source>
        <dbReference type="EMBL" id="SBT44091.1"/>
    </source>
</evidence>
<dbReference type="GO" id="GO:0004553">
    <property type="term" value="F:hydrolase activity, hydrolyzing O-glycosyl compounds"/>
    <property type="evidence" value="ECO:0007669"/>
    <property type="project" value="InterPro"/>
</dbReference>
<name>A0A1A8ZJR5_9ACTN</name>
<evidence type="ECO:0000256" key="2">
    <source>
        <dbReference type="SAM" id="Phobius"/>
    </source>
</evidence>
<dbReference type="EMBL" id="LT594324">
    <property type="protein sequence ID" value="SBT44091.1"/>
    <property type="molecule type" value="Genomic_DNA"/>
</dbReference>
<dbReference type="InterPro" id="IPR008965">
    <property type="entry name" value="CBM2/CBM3_carb-bd_dom_sf"/>
</dbReference>
<reference evidence="4 5" key="1">
    <citation type="submission" date="2016-06" db="EMBL/GenBank/DDBJ databases">
        <authorList>
            <person name="Kjaerup R.B."/>
            <person name="Dalgaard T.S."/>
            <person name="Juul-Madsen H.R."/>
        </authorList>
    </citation>
    <scope>NUCLEOTIDE SEQUENCE [LARGE SCALE GENOMIC DNA]</scope>
    <source>
        <strain evidence="4 5">DSM 45248</strain>
    </source>
</reference>
<dbReference type="InterPro" id="IPR001919">
    <property type="entry name" value="CBD2"/>
</dbReference>
<dbReference type="GO" id="GO:0005975">
    <property type="term" value="P:carbohydrate metabolic process"/>
    <property type="evidence" value="ECO:0007669"/>
    <property type="project" value="InterPro"/>
</dbReference>
<dbReference type="InterPro" id="IPR023393">
    <property type="entry name" value="START-like_dom_sf"/>
</dbReference>
<dbReference type="InterPro" id="IPR012291">
    <property type="entry name" value="CBM2_carb-bd_dom_sf"/>
</dbReference>
<dbReference type="OrthoDB" id="9803476at2"/>
<evidence type="ECO:0000313" key="5">
    <source>
        <dbReference type="Proteomes" id="UP000198765"/>
    </source>
</evidence>